<evidence type="ECO:0000256" key="6">
    <source>
        <dbReference type="ARBA" id="ARBA00047179"/>
    </source>
</evidence>
<gene>
    <name evidence="8" type="ORF">P879_07168</name>
</gene>
<dbReference type="GO" id="GO:0000387">
    <property type="term" value="P:spliceosomal snRNP assembly"/>
    <property type="evidence" value="ECO:0007669"/>
    <property type="project" value="UniProtKB-UniRule"/>
</dbReference>
<dbReference type="InterPro" id="IPR017364">
    <property type="entry name" value="GEMIN2"/>
</dbReference>
<dbReference type="PANTHER" id="PTHR12794">
    <property type="entry name" value="GEMIN2"/>
    <property type="match status" value="1"/>
</dbReference>
<evidence type="ECO:0000256" key="4">
    <source>
        <dbReference type="ARBA" id="ARBA00023187"/>
    </source>
</evidence>
<dbReference type="GO" id="GO:0005681">
    <property type="term" value="C:spliceosomal complex"/>
    <property type="evidence" value="ECO:0007669"/>
    <property type="project" value="UniProtKB-UniRule"/>
</dbReference>
<dbReference type="PIRSF" id="PIRSF038038">
    <property type="entry name" value="SMN_Gemin2"/>
    <property type="match status" value="1"/>
</dbReference>
<protein>
    <recommendedName>
        <fullName evidence="6 7">Gem-associated protein 2</fullName>
    </recommendedName>
</protein>
<comment type="similarity">
    <text evidence="5 7">Belongs to the gemin-2 family.</text>
</comment>
<keyword evidence="9" id="KW-1185">Reference proteome</keyword>
<organism evidence="8 9">
    <name type="scientific">Paragonimus westermani</name>
    <dbReference type="NCBI Taxonomy" id="34504"/>
    <lineage>
        <taxon>Eukaryota</taxon>
        <taxon>Metazoa</taxon>
        <taxon>Spiralia</taxon>
        <taxon>Lophotrochozoa</taxon>
        <taxon>Platyhelminthes</taxon>
        <taxon>Trematoda</taxon>
        <taxon>Digenea</taxon>
        <taxon>Plagiorchiida</taxon>
        <taxon>Troglotremata</taxon>
        <taxon>Troglotrematidae</taxon>
        <taxon>Paragonimus</taxon>
    </lineage>
</organism>
<proteinExistence type="inferred from homology"/>
<dbReference type="InterPro" id="IPR035426">
    <property type="entry name" value="Gemin2/Brr1"/>
</dbReference>
<dbReference type="EMBL" id="JTDF01005418">
    <property type="protein sequence ID" value="KAF8566252.1"/>
    <property type="molecule type" value="Genomic_DNA"/>
</dbReference>
<evidence type="ECO:0000256" key="7">
    <source>
        <dbReference type="PIRNR" id="PIRNR038038"/>
    </source>
</evidence>
<dbReference type="Pfam" id="PF04938">
    <property type="entry name" value="SIP1"/>
    <property type="match status" value="1"/>
</dbReference>
<evidence type="ECO:0000256" key="1">
    <source>
        <dbReference type="ARBA" id="ARBA00004496"/>
    </source>
</evidence>
<comment type="subunit">
    <text evidence="7">Part of the core SMN complex.</text>
</comment>
<dbReference type="OrthoDB" id="428895at2759"/>
<name>A0A8T0DFS6_9TREM</name>
<keyword evidence="3 7" id="KW-0507">mRNA processing</keyword>
<dbReference type="Gene3D" id="1.20.58.1070">
    <property type="match status" value="1"/>
</dbReference>
<dbReference type="GO" id="GO:0000245">
    <property type="term" value="P:spliceosomal complex assembly"/>
    <property type="evidence" value="ECO:0007669"/>
    <property type="project" value="UniProtKB-UniRule"/>
</dbReference>
<keyword evidence="4 7" id="KW-0508">mRNA splicing</keyword>
<dbReference type="GO" id="GO:0032797">
    <property type="term" value="C:SMN complex"/>
    <property type="evidence" value="ECO:0007669"/>
    <property type="project" value="UniProtKB-UniRule"/>
</dbReference>
<evidence type="ECO:0000256" key="5">
    <source>
        <dbReference type="ARBA" id="ARBA00025758"/>
    </source>
</evidence>
<evidence type="ECO:0000256" key="2">
    <source>
        <dbReference type="ARBA" id="ARBA00022490"/>
    </source>
</evidence>
<evidence type="ECO:0000313" key="9">
    <source>
        <dbReference type="Proteomes" id="UP000699462"/>
    </source>
</evidence>
<evidence type="ECO:0000256" key="3">
    <source>
        <dbReference type="ARBA" id="ARBA00022664"/>
    </source>
</evidence>
<accession>A0A8T0DFS6</accession>
<dbReference type="AlphaFoldDB" id="A0A8T0DFS6"/>
<comment type="subcellular location">
    <subcellularLocation>
        <location evidence="1">Cytoplasm</location>
    </subcellularLocation>
</comment>
<reference evidence="8 9" key="1">
    <citation type="submission" date="2019-07" db="EMBL/GenBank/DDBJ databases">
        <title>Annotation for the trematode Paragonimus westermani.</title>
        <authorList>
            <person name="Choi Y.-J."/>
        </authorList>
    </citation>
    <scope>NUCLEOTIDE SEQUENCE [LARGE SCALE GENOMIC DNA]</scope>
    <source>
        <strain evidence="8">180907_Pwestermani</strain>
    </source>
</reference>
<evidence type="ECO:0000313" key="8">
    <source>
        <dbReference type="EMBL" id="KAF8566252.1"/>
    </source>
</evidence>
<comment type="function">
    <text evidence="7">The SMN complex catalyzes the assembly of small nuclear ribonucleoproteins (snRNPs), the building blocks of the spliceosome, and thereby plays an important role in the splicing of cellular pre-mRNAs.</text>
</comment>
<dbReference type="PANTHER" id="PTHR12794:SF0">
    <property type="entry name" value="GEM-ASSOCIATED PROTEIN 2"/>
    <property type="match status" value="1"/>
</dbReference>
<sequence>MFIFSRMSSSDSSDSELLVQALPAPDFEPSEPPDLEKALTSPEEYIRWVRYEASTYSDVMHTTMNSKQATMQESYSFSEPTEATSASHELLLLNFEETVQEYRAFKSVISLEKDKERLSSKTLELFKSPPSLIWIAHRSRVSWGFQSNIYDVILQADLGTLLEMVTSCCTKKNWNSALRVWIFALMVALEPPLHPDVHHSLRAIAKRCRKLKKDCEDVSDTDLLDLQFFDLCPFLVARGFGQLDILK</sequence>
<comment type="caution">
    <text evidence="8">The sequence shown here is derived from an EMBL/GenBank/DDBJ whole genome shotgun (WGS) entry which is preliminary data.</text>
</comment>
<keyword evidence="2 7" id="KW-0963">Cytoplasm</keyword>
<dbReference type="Proteomes" id="UP000699462">
    <property type="component" value="Unassembled WGS sequence"/>
</dbReference>